<evidence type="ECO:0000256" key="3">
    <source>
        <dbReference type="ARBA" id="ARBA00022763"/>
    </source>
</evidence>
<dbReference type="InterPro" id="IPR003738">
    <property type="entry name" value="SRAP"/>
</dbReference>
<sequence>MCSHYQTLKDAELLLKLFGVPMPEKPYAHDMHPGVNGLFVRRPIKGNGNGNREQREAVVGRWGLTRRGAALSPKLSTFNARSDRLETARTFQAAWFDRQRCIIPADAIFEPDWRQKFQIPTRFTRADGHPLGLAGIWERGLDAEGGVLETYSMITVNADDHALFQRYHRSSEEKRMVVLLADTAYDAWLGGSPDEAMSLLRGAPAESWCATPMPQGNATNLSLF</sequence>
<organism evidence="9 10">
    <name type="scientific">Achromobacter deleyi</name>
    <dbReference type="NCBI Taxonomy" id="1353891"/>
    <lineage>
        <taxon>Bacteria</taxon>
        <taxon>Pseudomonadati</taxon>
        <taxon>Pseudomonadota</taxon>
        <taxon>Betaproteobacteria</taxon>
        <taxon>Burkholderiales</taxon>
        <taxon>Alcaligenaceae</taxon>
        <taxon>Achromobacter</taxon>
    </lineage>
</organism>
<evidence type="ECO:0000256" key="8">
    <source>
        <dbReference type="RuleBase" id="RU364100"/>
    </source>
</evidence>
<dbReference type="EMBL" id="CADIJO010000008">
    <property type="protein sequence ID" value="CAB3703429.1"/>
    <property type="molecule type" value="Genomic_DNA"/>
</dbReference>
<dbReference type="Proteomes" id="UP000494111">
    <property type="component" value="Unassembled WGS sequence"/>
</dbReference>
<accession>A0A6S6ZZX9</accession>
<dbReference type="GO" id="GO:0016829">
    <property type="term" value="F:lyase activity"/>
    <property type="evidence" value="ECO:0007669"/>
    <property type="project" value="UniProtKB-KW"/>
</dbReference>
<dbReference type="Pfam" id="PF02586">
    <property type="entry name" value="SRAP"/>
    <property type="match status" value="1"/>
</dbReference>
<dbReference type="GO" id="GO:0106300">
    <property type="term" value="P:protein-DNA covalent cross-linking repair"/>
    <property type="evidence" value="ECO:0007669"/>
    <property type="project" value="InterPro"/>
</dbReference>
<dbReference type="Gene3D" id="3.90.1680.10">
    <property type="entry name" value="SOS response associated peptidase-like"/>
    <property type="match status" value="1"/>
</dbReference>
<keyword evidence="6" id="KW-0238">DNA-binding</keyword>
<gene>
    <name evidence="9" type="ORF">LMG3458_02784</name>
</gene>
<evidence type="ECO:0000256" key="4">
    <source>
        <dbReference type="ARBA" id="ARBA00022801"/>
    </source>
</evidence>
<reference evidence="9 10" key="1">
    <citation type="submission" date="2020-04" db="EMBL/GenBank/DDBJ databases">
        <authorList>
            <person name="De Canck E."/>
        </authorList>
    </citation>
    <scope>NUCLEOTIDE SEQUENCE [LARGE SCALE GENOMIC DNA]</scope>
    <source>
        <strain evidence="9 10">LMG 3458</strain>
    </source>
</reference>
<dbReference type="GO" id="GO:0003697">
    <property type="term" value="F:single-stranded DNA binding"/>
    <property type="evidence" value="ECO:0007669"/>
    <property type="project" value="InterPro"/>
</dbReference>
<dbReference type="AlphaFoldDB" id="A0A6S6ZZX9"/>
<keyword evidence="7" id="KW-0456">Lyase</keyword>
<dbReference type="GO" id="GO:0008233">
    <property type="term" value="F:peptidase activity"/>
    <property type="evidence" value="ECO:0007669"/>
    <property type="project" value="UniProtKB-KW"/>
</dbReference>
<evidence type="ECO:0000313" key="10">
    <source>
        <dbReference type="Proteomes" id="UP000494111"/>
    </source>
</evidence>
<evidence type="ECO:0000256" key="2">
    <source>
        <dbReference type="ARBA" id="ARBA00022670"/>
    </source>
</evidence>
<keyword evidence="4 8" id="KW-0378">Hydrolase</keyword>
<evidence type="ECO:0000256" key="6">
    <source>
        <dbReference type="ARBA" id="ARBA00023125"/>
    </source>
</evidence>
<keyword evidence="2 8" id="KW-0645">Protease</keyword>
<evidence type="ECO:0000313" key="9">
    <source>
        <dbReference type="EMBL" id="CAB3703429.1"/>
    </source>
</evidence>
<proteinExistence type="inferred from homology"/>
<evidence type="ECO:0000256" key="7">
    <source>
        <dbReference type="ARBA" id="ARBA00023239"/>
    </source>
</evidence>
<comment type="similarity">
    <text evidence="1 8">Belongs to the SOS response-associated peptidase family.</text>
</comment>
<dbReference type="PANTHER" id="PTHR13604">
    <property type="entry name" value="DC12-RELATED"/>
    <property type="match status" value="1"/>
</dbReference>
<dbReference type="PANTHER" id="PTHR13604:SF0">
    <property type="entry name" value="ABASIC SITE PROCESSING PROTEIN HMCES"/>
    <property type="match status" value="1"/>
</dbReference>
<dbReference type="RefSeq" id="WP_175192133.1">
    <property type="nucleotide sequence ID" value="NZ_CADIJO010000008.1"/>
</dbReference>
<keyword evidence="5" id="KW-0190">Covalent protein-DNA linkage</keyword>
<dbReference type="EC" id="3.4.-.-" evidence="8"/>
<dbReference type="GO" id="GO:0006508">
    <property type="term" value="P:proteolysis"/>
    <property type="evidence" value="ECO:0007669"/>
    <property type="project" value="UniProtKB-KW"/>
</dbReference>
<evidence type="ECO:0000256" key="1">
    <source>
        <dbReference type="ARBA" id="ARBA00008136"/>
    </source>
</evidence>
<evidence type="ECO:0000256" key="5">
    <source>
        <dbReference type="ARBA" id="ARBA00023124"/>
    </source>
</evidence>
<keyword evidence="3" id="KW-0227">DNA damage</keyword>
<name>A0A6S6ZZX9_9BURK</name>
<protein>
    <recommendedName>
        <fullName evidence="8">Abasic site processing protein</fullName>
        <ecNumber evidence="8">3.4.-.-</ecNumber>
    </recommendedName>
</protein>
<dbReference type="SUPFAM" id="SSF143081">
    <property type="entry name" value="BB1717-like"/>
    <property type="match status" value="1"/>
</dbReference>
<dbReference type="InterPro" id="IPR036590">
    <property type="entry name" value="SRAP-like"/>
</dbReference>